<comment type="caution">
    <text evidence="1">The sequence shown here is derived from an EMBL/GenBank/DDBJ whole genome shotgun (WGS) entry which is preliminary data.</text>
</comment>
<evidence type="ECO:0000313" key="1">
    <source>
        <dbReference type="EMBL" id="GGF80959.1"/>
    </source>
</evidence>
<proteinExistence type="predicted"/>
<keyword evidence="2" id="KW-1185">Reference proteome</keyword>
<dbReference type="RefSeq" id="WP_188717171.1">
    <property type="nucleotide sequence ID" value="NZ_BMIV01000032.1"/>
</dbReference>
<reference evidence="2" key="1">
    <citation type="journal article" date="2019" name="Int. J. Syst. Evol. Microbiol.">
        <title>The Global Catalogue of Microorganisms (GCM) 10K type strain sequencing project: providing services to taxonomists for standard genome sequencing and annotation.</title>
        <authorList>
            <consortium name="The Broad Institute Genomics Platform"/>
            <consortium name="The Broad Institute Genome Sequencing Center for Infectious Disease"/>
            <person name="Wu L."/>
            <person name="Ma J."/>
        </authorList>
    </citation>
    <scope>NUCLEOTIDE SEQUENCE [LARGE SCALE GENOMIC DNA]</scope>
    <source>
        <strain evidence="2">CGMCC 1.15419</strain>
    </source>
</reference>
<evidence type="ECO:0000313" key="2">
    <source>
        <dbReference type="Proteomes" id="UP000640509"/>
    </source>
</evidence>
<dbReference type="Proteomes" id="UP000640509">
    <property type="component" value="Unassembled WGS sequence"/>
</dbReference>
<organism evidence="1 2">
    <name type="scientific">Paracoccus acridae</name>
    <dbReference type="NCBI Taxonomy" id="1795310"/>
    <lineage>
        <taxon>Bacteria</taxon>
        <taxon>Pseudomonadati</taxon>
        <taxon>Pseudomonadota</taxon>
        <taxon>Alphaproteobacteria</taxon>
        <taxon>Rhodobacterales</taxon>
        <taxon>Paracoccaceae</taxon>
        <taxon>Paracoccus</taxon>
    </lineage>
</organism>
<gene>
    <name evidence="1" type="ORF">GCM10011402_36960</name>
</gene>
<protein>
    <submittedName>
        <fullName evidence="1">Uncharacterized protein</fullName>
    </submittedName>
</protein>
<name>A0ABQ1VMC3_9RHOB</name>
<sequence length="81" mass="9013">MSYGFLKLEGSPPLAGPVEHVGDMILLRTRSDMTKAEFAELHEGHLETNGMIERIALESSEISQDGRYSTDLTLRRLPPEA</sequence>
<accession>A0ABQ1VMC3</accession>
<dbReference type="EMBL" id="BMIV01000032">
    <property type="protein sequence ID" value="GGF80959.1"/>
    <property type="molecule type" value="Genomic_DNA"/>
</dbReference>